<evidence type="ECO:0000259" key="4">
    <source>
        <dbReference type="Pfam" id="PF13439"/>
    </source>
</evidence>
<dbReference type="PANTHER" id="PTHR12526:SF630">
    <property type="entry name" value="GLYCOSYLTRANSFERASE"/>
    <property type="match status" value="1"/>
</dbReference>
<name>A0AAU8EU26_9MICC</name>
<feature type="domain" description="Glycosyl transferase family 1" evidence="3">
    <location>
        <begin position="221"/>
        <end position="379"/>
    </location>
</feature>
<dbReference type="GO" id="GO:0016757">
    <property type="term" value="F:glycosyltransferase activity"/>
    <property type="evidence" value="ECO:0007669"/>
    <property type="project" value="UniProtKB-KW"/>
</dbReference>
<keyword evidence="1 5" id="KW-0328">Glycosyltransferase</keyword>
<dbReference type="AlphaFoldDB" id="A0AAU8EU26"/>
<keyword evidence="2 5" id="KW-0808">Transferase</keyword>
<gene>
    <name evidence="5" type="ORF">ABRP34_09200</name>
</gene>
<dbReference type="PANTHER" id="PTHR12526">
    <property type="entry name" value="GLYCOSYLTRANSFERASE"/>
    <property type="match status" value="1"/>
</dbReference>
<evidence type="ECO:0000259" key="3">
    <source>
        <dbReference type="Pfam" id="PF00534"/>
    </source>
</evidence>
<proteinExistence type="predicted"/>
<sequence>MQPSEPVTAYVLKMYPRFSETFIVSEILAREAAGERIEIFALRPTTDARFHPELARVKAAVTYVGRPQSTSGVWESLRTAASAGLTDGVSQALGELTAADPDDAVQAINLAAELQRRNIRHLHAHFASAATAVARLASLITGIPYSFTAHAADIFRDTVNREDLRAKLADAHHVVTISDYNLQYLRHHFPQQAERLRLVRNGLELARFPYRDPRPVGTTVRVAAVGRLVEKKGFQHLLPALASLIGSGVRADVRIAGTGMMANELQSALEQLGLSRHVRMLGPQTQDQIHELLDWADVFVAPCIVGSDGNADGIPTVLLEAMATGTPCVSTAVTGIPEVIRDGSTGLLVEPGDPALLVQAILRITSPATDRTLLARNARTLIEREYDAGRQAAALRRLSLQTVAQRPLSPAPEAVA</sequence>
<feature type="domain" description="Glycosyltransferase subfamily 4-like N-terminal" evidence="4">
    <location>
        <begin position="107"/>
        <end position="207"/>
    </location>
</feature>
<protein>
    <submittedName>
        <fullName evidence="5">Glycosyltransferase family 4 protein</fullName>
        <ecNumber evidence="5">2.4.-.-</ecNumber>
    </submittedName>
</protein>
<dbReference type="InterPro" id="IPR001296">
    <property type="entry name" value="Glyco_trans_1"/>
</dbReference>
<evidence type="ECO:0000256" key="2">
    <source>
        <dbReference type="ARBA" id="ARBA00022679"/>
    </source>
</evidence>
<dbReference type="Gene3D" id="3.40.50.2000">
    <property type="entry name" value="Glycogen Phosphorylase B"/>
    <property type="match status" value="2"/>
</dbReference>
<evidence type="ECO:0000313" key="5">
    <source>
        <dbReference type="EMBL" id="XCH13133.1"/>
    </source>
</evidence>
<evidence type="ECO:0000256" key="1">
    <source>
        <dbReference type="ARBA" id="ARBA00022676"/>
    </source>
</evidence>
<dbReference type="Pfam" id="PF00534">
    <property type="entry name" value="Glycos_transf_1"/>
    <property type="match status" value="1"/>
</dbReference>
<accession>A0AAU8EU26</accession>
<dbReference type="EMBL" id="CP159279">
    <property type="protein sequence ID" value="XCH13133.1"/>
    <property type="molecule type" value="Genomic_DNA"/>
</dbReference>
<dbReference type="Pfam" id="PF13439">
    <property type="entry name" value="Glyco_transf_4"/>
    <property type="match status" value="1"/>
</dbReference>
<dbReference type="RefSeq" id="WP_353712993.1">
    <property type="nucleotide sequence ID" value="NZ_CP159279.1"/>
</dbReference>
<organism evidence="5">
    <name type="scientific">Arthrobacter sp. K5</name>
    <dbReference type="NCBI Taxonomy" id="2839623"/>
    <lineage>
        <taxon>Bacteria</taxon>
        <taxon>Bacillati</taxon>
        <taxon>Actinomycetota</taxon>
        <taxon>Actinomycetes</taxon>
        <taxon>Micrococcales</taxon>
        <taxon>Micrococcaceae</taxon>
        <taxon>Arthrobacter</taxon>
    </lineage>
</organism>
<dbReference type="CDD" id="cd03801">
    <property type="entry name" value="GT4_PimA-like"/>
    <property type="match status" value="1"/>
</dbReference>
<dbReference type="EC" id="2.4.-.-" evidence="5"/>
<dbReference type="InterPro" id="IPR028098">
    <property type="entry name" value="Glyco_trans_4-like_N"/>
</dbReference>
<reference evidence="5" key="1">
    <citation type="submission" date="2024-06" db="EMBL/GenBank/DDBJ databases">
        <title>Biodegradation of dimethachlon by Arthrobacter sp. K5: mechanistic insights and ecological implications.</title>
        <authorList>
            <person name="Hu S."/>
            <person name="Lu P."/>
        </authorList>
    </citation>
    <scope>NUCLEOTIDE SEQUENCE</scope>
    <source>
        <strain evidence="5">K5</strain>
    </source>
</reference>
<dbReference type="SUPFAM" id="SSF53756">
    <property type="entry name" value="UDP-Glycosyltransferase/glycogen phosphorylase"/>
    <property type="match status" value="1"/>
</dbReference>